<comment type="caution">
    <text evidence="6">The sequence shown here is derived from an EMBL/GenBank/DDBJ whole genome shotgun (WGS) entry which is preliminary data.</text>
</comment>
<evidence type="ECO:0000256" key="4">
    <source>
        <dbReference type="PROSITE-ProRule" id="PRU00409"/>
    </source>
</evidence>
<dbReference type="InterPro" id="IPR011761">
    <property type="entry name" value="ATP-grasp"/>
</dbReference>
<dbReference type="Gene3D" id="3.30.1490.20">
    <property type="entry name" value="ATP-grasp fold, A domain"/>
    <property type="match status" value="1"/>
</dbReference>
<dbReference type="Pfam" id="PF13535">
    <property type="entry name" value="ATP-grasp_4"/>
    <property type="match status" value="1"/>
</dbReference>
<name>A0ABV3W149_9BACI</name>
<evidence type="ECO:0000313" key="6">
    <source>
        <dbReference type="EMBL" id="MEX3746898.1"/>
    </source>
</evidence>
<dbReference type="Gene3D" id="3.30.470.20">
    <property type="entry name" value="ATP-grasp fold, B domain"/>
    <property type="match status" value="1"/>
</dbReference>
<organism evidence="6 7">
    <name type="scientific">Lysinibacillus xylanilyticus</name>
    <dbReference type="NCBI Taxonomy" id="582475"/>
    <lineage>
        <taxon>Bacteria</taxon>
        <taxon>Bacillati</taxon>
        <taxon>Bacillota</taxon>
        <taxon>Bacilli</taxon>
        <taxon>Bacillales</taxon>
        <taxon>Bacillaceae</taxon>
        <taxon>Lysinibacillus</taxon>
    </lineage>
</organism>
<evidence type="ECO:0000256" key="1">
    <source>
        <dbReference type="ARBA" id="ARBA00022598"/>
    </source>
</evidence>
<evidence type="ECO:0000259" key="5">
    <source>
        <dbReference type="PROSITE" id="PS50975"/>
    </source>
</evidence>
<dbReference type="InterPro" id="IPR013815">
    <property type="entry name" value="ATP_grasp_subdomain_1"/>
</dbReference>
<evidence type="ECO:0000256" key="2">
    <source>
        <dbReference type="ARBA" id="ARBA00022741"/>
    </source>
</evidence>
<keyword evidence="1" id="KW-0436">Ligase</keyword>
<dbReference type="SUPFAM" id="SSF56059">
    <property type="entry name" value="Glutathione synthetase ATP-binding domain-like"/>
    <property type="match status" value="1"/>
</dbReference>
<dbReference type="EMBL" id="JBFRHK010000011">
    <property type="protein sequence ID" value="MEX3746898.1"/>
    <property type="molecule type" value="Genomic_DNA"/>
</dbReference>
<dbReference type="PROSITE" id="PS50975">
    <property type="entry name" value="ATP_GRASP"/>
    <property type="match status" value="1"/>
</dbReference>
<keyword evidence="2 4" id="KW-0547">Nucleotide-binding</keyword>
<evidence type="ECO:0000256" key="3">
    <source>
        <dbReference type="ARBA" id="ARBA00022840"/>
    </source>
</evidence>
<dbReference type="RefSeq" id="WP_368637474.1">
    <property type="nucleotide sequence ID" value="NZ_JBFRHK010000011.1"/>
</dbReference>
<evidence type="ECO:0000313" key="7">
    <source>
        <dbReference type="Proteomes" id="UP001558534"/>
    </source>
</evidence>
<dbReference type="PANTHER" id="PTHR43585:SF2">
    <property type="entry name" value="ATP-GRASP ENZYME FSQD"/>
    <property type="match status" value="1"/>
</dbReference>
<gene>
    <name evidence="6" type="ORF">AB1300_17395</name>
</gene>
<proteinExistence type="predicted"/>
<keyword evidence="7" id="KW-1185">Reference proteome</keyword>
<keyword evidence="3 4" id="KW-0067">ATP-binding</keyword>
<sequence>MRVVIINRSSLKRTLFIESVLKSKHEIIWIVSKKYQNEYESLFNNVRSIEDFGSDLLEFEVLKINEEYKIDKIIATNEFDILKAGKLREKLDLEGQSYASSQAFRDKYVMKKLLQDTVKVPRFSKIDDIYELHDFINSFGYPFVLKPRDGAGSVGVEILYSENDLIEFIQKNTLHNLIAEEYIIGDMYHVDGLYKTGNLLLSQPSKYINGCLAFHNQNYLGSYNLIENNPLSIKLNSEVSKILDKLPTPLNIIPFHAEFFVTSTGEIIFCEIASRVGGGMIAEEFDHAFNLDLDTESINSQLNIEIIHNIERKFLTGFLIVHPNKGKLVSVNKNIPFEWVIDSYIKDDIVGKIYNEASSSVDAIAMLLVKGENEQELITRINTLYEWFTKVAVVWELEV</sequence>
<feature type="domain" description="ATP-grasp" evidence="5">
    <location>
        <begin position="110"/>
        <end position="302"/>
    </location>
</feature>
<dbReference type="Gene3D" id="3.40.50.20">
    <property type="match status" value="1"/>
</dbReference>
<accession>A0ABV3W149</accession>
<dbReference type="Proteomes" id="UP001558534">
    <property type="component" value="Unassembled WGS sequence"/>
</dbReference>
<protein>
    <submittedName>
        <fullName evidence="6">Acetyl-CoA carboxylase biotin carboxylase subunit family protein</fullName>
    </submittedName>
</protein>
<dbReference type="PANTHER" id="PTHR43585">
    <property type="entry name" value="FUMIPYRROLE BIOSYNTHESIS PROTEIN C"/>
    <property type="match status" value="1"/>
</dbReference>
<reference evidence="6 7" key="1">
    <citation type="submission" date="2024-07" db="EMBL/GenBank/DDBJ databases">
        <title>Characterization of a bacterium isolated from hydrolysated instant sea cucumber by whole-genome sequencing and metabolomics.</title>
        <authorList>
            <person name="Luo X."/>
            <person name="Zhang Z."/>
            <person name="Zheng Z."/>
            <person name="Zhang W."/>
            <person name="Ming T."/>
            <person name="Jiao L."/>
            <person name="Su X."/>
            <person name="Kong F."/>
            <person name="Xu J."/>
        </authorList>
    </citation>
    <scope>NUCLEOTIDE SEQUENCE [LARGE SCALE GENOMIC DNA]</scope>
    <source>
        <strain evidence="6 7">XL-2024</strain>
    </source>
</reference>
<dbReference type="InterPro" id="IPR052032">
    <property type="entry name" value="ATP-dep_AA_Ligase"/>
</dbReference>